<gene>
    <name evidence="11" type="ORF">E6C70_01655</name>
</gene>
<dbReference type="InterPro" id="IPR007315">
    <property type="entry name" value="PIG-V/Gpi18"/>
</dbReference>
<keyword evidence="4" id="KW-0328">Glycosyltransferase</keyword>
<evidence type="ECO:0000256" key="5">
    <source>
        <dbReference type="ARBA" id="ARBA00022679"/>
    </source>
</evidence>
<feature type="transmembrane region" description="Helical" evidence="10">
    <location>
        <begin position="398"/>
        <end position="418"/>
    </location>
</feature>
<feature type="transmembrane region" description="Helical" evidence="10">
    <location>
        <begin position="161"/>
        <end position="182"/>
    </location>
</feature>
<feature type="transmembrane region" description="Helical" evidence="10">
    <location>
        <begin position="129"/>
        <end position="149"/>
    </location>
</feature>
<feature type="transmembrane region" description="Helical" evidence="10">
    <location>
        <begin position="289"/>
        <end position="311"/>
    </location>
</feature>
<keyword evidence="12" id="KW-1185">Reference proteome</keyword>
<dbReference type="PANTHER" id="PTHR12468:SF2">
    <property type="entry name" value="GPI MANNOSYLTRANSFERASE 2"/>
    <property type="match status" value="1"/>
</dbReference>
<dbReference type="UniPathway" id="UPA00196"/>
<dbReference type="EMBL" id="SSSN01000002">
    <property type="protein sequence ID" value="THG36263.1"/>
    <property type="molecule type" value="Genomic_DNA"/>
</dbReference>
<feature type="transmembrane region" description="Helical" evidence="10">
    <location>
        <begin position="247"/>
        <end position="269"/>
    </location>
</feature>
<evidence type="ECO:0000256" key="8">
    <source>
        <dbReference type="ARBA" id="ARBA00022989"/>
    </source>
</evidence>
<dbReference type="RefSeq" id="WP_136421602.1">
    <property type="nucleotide sequence ID" value="NZ_SSSN01000002.1"/>
</dbReference>
<feature type="transmembrane region" description="Helical" evidence="10">
    <location>
        <begin position="323"/>
        <end position="343"/>
    </location>
</feature>
<reference evidence="11 12" key="1">
    <citation type="submission" date="2019-04" db="EMBL/GenBank/DDBJ databases">
        <authorList>
            <person name="Jiang L."/>
        </authorList>
    </citation>
    <scope>NUCLEOTIDE SEQUENCE [LARGE SCALE GENOMIC DNA]</scope>
    <source>
        <strain evidence="11 12">YIM 131861</strain>
    </source>
</reference>
<comment type="pathway">
    <text evidence="2">Glycolipid biosynthesis; glycosylphosphatidylinositol-anchor biosynthesis.</text>
</comment>
<keyword evidence="5" id="KW-0808">Transferase</keyword>
<dbReference type="GO" id="GO:0000009">
    <property type="term" value="F:alpha-1,6-mannosyltransferase activity"/>
    <property type="evidence" value="ECO:0007669"/>
    <property type="project" value="InterPro"/>
</dbReference>
<evidence type="ECO:0000256" key="1">
    <source>
        <dbReference type="ARBA" id="ARBA00004477"/>
    </source>
</evidence>
<comment type="caution">
    <text evidence="11">The sequence shown here is derived from an EMBL/GenBank/DDBJ whole genome shotgun (WGS) entry which is preliminary data.</text>
</comment>
<name>A0A4S4FZH6_9MICO</name>
<keyword evidence="9 10" id="KW-0472">Membrane</keyword>
<evidence type="ECO:0000256" key="3">
    <source>
        <dbReference type="ARBA" id="ARBA00022502"/>
    </source>
</evidence>
<keyword evidence="3" id="KW-0337">GPI-anchor biosynthesis</keyword>
<dbReference type="GO" id="GO:0031501">
    <property type="term" value="C:mannosyltransferase complex"/>
    <property type="evidence" value="ECO:0007669"/>
    <property type="project" value="TreeGrafter"/>
</dbReference>
<organism evidence="11 12">
    <name type="scientific">Orlajensenia flava</name>
    <dbReference type="NCBI Taxonomy" id="2565934"/>
    <lineage>
        <taxon>Bacteria</taxon>
        <taxon>Bacillati</taxon>
        <taxon>Actinomycetota</taxon>
        <taxon>Actinomycetes</taxon>
        <taxon>Micrococcales</taxon>
        <taxon>Microbacteriaceae</taxon>
        <taxon>Orlajensenia</taxon>
    </lineage>
</organism>
<keyword evidence="8 10" id="KW-1133">Transmembrane helix</keyword>
<evidence type="ECO:0000256" key="4">
    <source>
        <dbReference type="ARBA" id="ARBA00022676"/>
    </source>
</evidence>
<evidence type="ECO:0000256" key="10">
    <source>
        <dbReference type="SAM" id="Phobius"/>
    </source>
</evidence>
<evidence type="ECO:0000256" key="6">
    <source>
        <dbReference type="ARBA" id="ARBA00022692"/>
    </source>
</evidence>
<sequence length="426" mass="47757">MADDLLTAPPLRRRRDARLVPVRMAARWRLLPRWLRIVIVFAVSRVVTTALMLVLASVQGANPWTGDHPAYLDFASIWDGRWYDIVAVAGYPAQLPMTADGHVGENAWAFMPGYPFLVRVLMLVSNQPWSPVAVFVSIAFGLGTALLFYRLLIRHIDTSSALFAVTLFCFAPLSPMMQVAYAESMYLFLLTLALLLLDEHRYVLLLPVIGLMAFTRPSGLAFALAIGLHVLYRWVRRRRHPFPPRQMLEAAGAMVFSLLAGLAWPLIAWVATGDMSAYTDTELAWRMPYIGYVDLVPFTAWFQGAHWWIVFALAPGAPETGKWVAAIIIVVLLIVAFVAVLFLPAVRRLGVDIRFWLASYGLYLLAVFFPQSSTFRLLMPMFPMLGALAQPRSRVYRIALVVLAVALQWGWLLIAWGVDGADWSPP</sequence>
<dbReference type="AlphaFoldDB" id="A0A4S4FZH6"/>
<protein>
    <recommendedName>
        <fullName evidence="13">Mannosyltransferase PIG-V</fullName>
    </recommendedName>
</protein>
<dbReference type="GO" id="GO:0004376">
    <property type="term" value="F:GPI mannosyltransferase activity"/>
    <property type="evidence" value="ECO:0007669"/>
    <property type="project" value="InterPro"/>
</dbReference>
<evidence type="ECO:0008006" key="13">
    <source>
        <dbReference type="Google" id="ProtNLM"/>
    </source>
</evidence>
<comment type="subcellular location">
    <subcellularLocation>
        <location evidence="1">Endoplasmic reticulum membrane</location>
        <topology evidence="1">Multi-pass membrane protein</topology>
    </subcellularLocation>
</comment>
<dbReference type="Proteomes" id="UP000307380">
    <property type="component" value="Unassembled WGS sequence"/>
</dbReference>
<evidence type="ECO:0000256" key="2">
    <source>
        <dbReference type="ARBA" id="ARBA00004687"/>
    </source>
</evidence>
<keyword evidence="6 10" id="KW-0812">Transmembrane</keyword>
<evidence type="ECO:0000256" key="7">
    <source>
        <dbReference type="ARBA" id="ARBA00022824"/>
    </source>
</evidence>
<feature type="transmembrane region" description="Helical" evidence="10">
    <location>
        <begin position="355"/>
        <end position="378"/>
    </location>
</feature>
<dbReference type="GO" id="GO:0006506">
    <property type="term" value="P:GPI anchor biosynthetic process"/>
    <property type="evidence" value="ECO:0007669"/>
    <property type="project" value="UniProtKB-UniPathway"/>
</dbReference>
<feature type="transmembrane region" description="Helical" evidence="10">
    <location>
        <begin position="34"/>
        <end position="58"/>
    </location>
</feature>
<keyword evidence="7" id="KW-0256">Endoplasmic reticulum</keyword>
<dbReference type="PANTHER" id="PTHR12468">
    <property type="entry name" value="GPI MANNOSYLTRANSFERASE 2"/>
    <property type="match status" value="1"/>
</dbReference>
<evidence type="ECO:0000313" key="11">
    <source>
        <dbReference type="EMBL" id="THG36263.1"/>
    </source>
</evidence>
<dbReference type="GO" id="GO:0016020">
    <property type="term" value="C:membrane"/>
    <property type="evidence" value="ECO:0007669"/>
    <property type="project" value="GOC"/>
</dbReference>
<proteinExistence type="predicted"/>
<accession>A0A4S4FZH6</accession>
<evidence type="ECO:0000313" key="12">
    <source>
        <dbReference type="Proteomes" id="UP000307380"/>
    </source>
</evidence>
<dbReference type="OrthoDB" id="151635at2"/>
<feature type="transmembrane region" description="Helical" evidence="10">
    <location>
        <begin position="202"/>
        <end position="235"/>
    </location>
</feature>
<evidence type="ECO:0000256" key="9">
    <source>
        <dbReference type="ARBA" id="ARBA00023136"/>
    </source>
</evidence>